<feature type="transmembrane region" description="Helical" evidence="2">
    <location>
        <begin position="217"/>
        <end position="234"/>
    </location>
</feature>
<dbReference type="RefSeq" id="WP_196816809.1">
    <property type="nucleotide sequence ID" value="NZ_CP012850.1"/>
</dbReference>
<evidence type="ECO:0000313" key="4">
    <source>
        <dbReference type="Proteomes" id="UP000058925"/>
    </source>
</evidence>
<evidence type="ECO:0000256" key="2">
    <source>
        <dbReference type="SAM" id="Phobius"/>
    </source>
</evidence>
<dbReference type="AlphaFoldDB" id="A0A654M3I0"/>
<dbReference type="OrthoDB" id="378549at2157"/>
<protein>
    <submittedName>
        <fullName evidence="3">Uncharacterized protein</fullName>
    </submittedName>
</protein>
<accession>A0A654M3I0</accession>
<evidence type="ECO:0000313" key="3">
    <source>
        <dbReference type="EMBL" id="ALI37807.1"/>
    </source>
</evidence>
<name>A0A654M3I0_9ARCH</name>
<evidence type="ECO:0000256" key="1">
    <source>
        <dbReference type="SAM" id="Coils"/>
    </source>
</evidence>
<feature type="transmembrane region" description="Helical" evidence="2">
    <location>
        <begin position="123"/>
        <end position="145"/>
    </location>
</feature>
<gene>
    <name evidence="3" type="ORF">NMY3_03625</name>
</gene>
<organism evidence="3 4">
    <name type="scientific">Candidatus Nitrosocosmicus oleophilus</name>
    <dbReference type="NCBI Taxonomy" id="1353260"/>
    <lineage>
        <taxon>Archaea</taxon>
        <taxon>Nitrososphaerota</taxon>
        <taxon>Nitrososphaeria</taxon>
        <taxon>Nitrososphaerales</taxon>
        <taxon>Nitrososphaeraceae</taxon>
        <taxon>Candidatus Nitrosocosmicus</taxon>
    </lineage>
</organism>
<sequence>MSDYIISYGIWIGILGLLARAFILWYRNFNQNIMIMIFAMAMIAYVVNGVFGLFNQIDMLTQQDRIIPSDYVAYFPEFGNLSVSDQINVAYQMSSLTAYILTWIGGVKLLYQNLRRIGRLRFWCIMIIPLIYYNISFPLFVLGYFDPVNDENALLNILIVSFGGIISGIMFGISFLYVARTLKSNSVIRTQLILTAYGFLLFYITGSATAAQSAYPPFGLISVSLIGLSCYLIYSGLCSAAQIVSQDLVLLRSIKNSVTEQANFLGSIGTAHRNKELESRVLTVAKNLENEMEEASEVEPSMTETEIVDYIQYVMNEIHQSKK</sequence>
<feature type="transmembrane region" description="Helical" evidence="2">
    <location>
        <begin position="33"/>
        <end position="54"/>
    </location>
</feature>
<keyword evidence="2" id="KW-1133">Transmembrane helix</keyword>
<dbReference type="KEGG" id="taa:NMY3_03625"/>
<keyword evidence="2" id="KW-0472">Membrane</keyword>
<keyword evidence="4" id="KW-1185">Reference proteome</keyword>
<keyword evidence="2" id="KW-0812">Transmembrane</keyword>
<reference evidence="4" key="1">
    <citation type="submission" date="2015-10" db="EMBL/GenBank/DDBJ databases">
        <title>Niche specialization of a soil ammonia-oxidizing archaeon, Candidatus Nitrosocosmicus oleophilus.</title>
        <authorList>
            <person name="Jung M.-Y."/>
            <person name="Rhee S.-K."/>
        </authorList>
    </citation>
    <scope>NUCLEOTIDE SEQUENCE [LARGE SCALE GENOMIC DNA]</scope>
    <source>
        <strain evidence="4">MY3</strain>
    </source>
</reference>
<keyword evidence="1" id="KW-0175">Coiled coil</keyword>
<proteinExistence type="predicted"/>
<feature type="transmembrane region" description="Helical" evidence="2">
    <location>
        <begin position="89"/>
        <end position="111"/>
    </location>
</feature>
<feature type="coiled-coil region" evidence="1">
    <location>
        <begin position="274"/>
        <end position="305"/>
    </location>
</feature>
<dbReference type="EMBL" id="CP012850">
    <property type="protein sequence ID" value="ALI37807.1"/>
    <property type="molecule type" value="Genomic_DNA"/>
</dbReference>
<dbReference type="Proteomes" id="UP000058925">
    <property type="component" value="Chromosome"/>
</dbReference>
<feature type="transmembrane region" description="Helical" evidence="2">
    <location>
        <begin position="6"/>
        <end position="26"/>
    </location>
</feature>
<dbReference type="GeneID" id="60423438"/>
<feature type="transmembrane region" description="Helical" evidence="2">
    <location>
        <begin position="157"/>
        <end position="179"/>
    </location>
</feature>
<feature type="transmembrane region" description="Helical" evidence="2">
    <location>
        <begin position="191"/>
        <end position="211"/>
    </location>
</feature>